<name>A0AAU1TZI3_9ACTN</name>
<dbReference type="Gene3D" id="3.40.630.30">
    <property type="match status" value="1"/>
</dbReference>
<dbReference type="SUPFAM" id="SSF55729">
    <property type="entry name" value="Acyl-CoA N-acyltransferases (Nat)"/>
    <property type="match status" value="1"/>
</dbReference>
<dbReference type="PROSITE" id="PS51729">
    <property type="entry name" value="GNAT_YJDJ"/>
    <property type="match status" value="1"/>
</dbReference>
<organism evidence="2">
    <name type="scientific">Streptomyces sp. NBC_00119</name>
    <dbReference type="NCBI Taxonomy" id="2975659"/>
    <lineage>
        <taxon>Bacteria</taxon>
        <taxon>Bacillati</taxon>
        <taxon>Actinomycetota</taxon>
        <taxon>Actinomycetes</taxon>
        <taxon>Kitasatosporales</taxon>
        <taxon>Streptomycetaceae</taxon>
        <taxon>Streptomyces</taxon>
    </lineage>
</organism>
<dbReference type="EMBL" id="CP108195">
    <property type="protein sequence ID" value="WTS09921.1"/>
    <property type="molecule type" value="Genomic_DNA"/>
</dbReference>
<sequence length="115" mass="12840">MSDVLFSDTESAVTVSDNTEERRYEISVAGQAAGHMGYRVIGNRRVLMHTVIYEAFRGQGLSKVFIRNILDSLCIHGNTASNYCPAVDKFIHEHPEYINLVDVKHPGIWVADTSS</sequence>
<dbReference type="InterPro" id="IPR016181">
    <property type="entry name" value="Acyl_CoA_acyltransferase"/>
</dbReference>
<evidence type="ECO:0000259" key="1">
    <source>
        <dbReference type="PROSITE" id="PS51729"/>
    </source>
</evidence>
<protein>
    <submittedName>
        <fullName evidence="2">N-acetyltransferase</fullName>
    </submittedName>
</protein>
<proteinExistence type="predicted"/>
<evidence type="ECO:0000313" key="2">
    <source>
        <dbReference type="EMBL" id="WTS09921.1"/>
    </source>
</evidence>
<accession>A0AAU1TZI3</accession>
<reference evidence="2" key="1">
    <citation type="submission" date="2022-10" db="EMBL/GenBank/DDBJ databases">
        <title>The complete genomes of actinobacterial strains from the NBC collection.</title>
        <authorList>
            <person name="Joergensen T.S."/>
            <person name="Alvarez Arevalo M."/>
            <person name="Sterndorff E.B."/>
            <person name="Faurdal D."/>
            <person name="Vuksanovic O."/>
            <person name="Mourched A.-S."/>
            <person name="Charusanti P."/>
            <person name="Shaw S."/>
            <person name="Blin K."/>
            <person name="Weber T."/>
        </authorList>
    </citation>
    <scope>NUCLEOTIDE SEQUENCE</scope>
    <source>
        <strain evidence="2">NBC_00119</strain>
    </source>
</reference>
<dbReference type="InterPro" id="IPR031165">
    <property type="entry name" value="GNAT_YJDJ"/>
</dbReference>
<dbReference type="Pfam" id="PF14542">
    <property type="entry name" value="Acetyltransf_CG"/>
    <property type="match status" value="1"/>
</dbReference>
<gene>
    <name evidence="2" type="ORF">OHU69_01615</name>
</gene>
<feature type="domain" description="N-acetyltransferase" evidence="1">
    <location>
        <begin position="16"/>
        <end position="102"/>
    </location>
</feature>
<dbReference type="AlphaFoldDB" id="A0AAU1TZI3"/>